<evidence type="ECO:0000313" key="3">
    <source>
        <dbReference type="Proteomes" id="UP000276770"/>
    </source>
</evidence>
<dbReference type="EMBL" id="RCVZ01000010">
    <property type="protein sequence ID" value="RLQ94353.1"/>
    <property type="molecule type" value="Genomic_DNA"/>
</dbReference>
<organism evidence="2 3">
    <name type="scientific">Falsibacillus albus</name>
    <dbReference type="NCBI Taxonomy" id="2478915"/>
    <lineage>
        <taxon>Bacteria</taxon>
        <taxon>Bacillati</taxon>
        <taxon>Bacillota</taxon>
        <taxon>Bacilli</taxon>
        <taxon>Bacillales</taxon>
        <taxon>Bacillaceae</taxon>
        <taxon>Falsibacillus</taxon>
    </lineage>
</organism>
<evidence type="ECO:0000256" key="1">
    <source>
        <dbReference type="SAM" id="Phobius"/>
    </source>
</evidence>
<comment type="caution">
    <text evidence="2">The sequence shown here is derived from an EMBL/GenBank/DDBJ whole genome shotgun (WGS) entry which is preliminary data.</text>
</comment>
<gene>
    <name evidence="2" type="ORF">D9X91_14980</name>
</gene>
<protein>
    <submittedName>
        <fullName evidence="2">Uncharacterized protein</fullName>
    </submittedName>
</protein>
<keyword evidence="1" id="KW-0812">Transmembrane</keyword>
<sequence>MLNEIFESILLISGIILFAIGPKRKYGLMIYFGVLCFVVFGHYYLHDIIAGLFEGFEKMD</sequence>
<keyword evidence="1" id="KW-1133">Transmembrane helix</keyword>
<dbReference type="AlphaFoldDB" id="A0A3L7JU95"/>
<keyword evidence="3" id="KW-1185">Reference proteome</keyword>
<feature type="transmembrane region" description="Helical" evidence="1">
    <location>
        <begin position="28"/>
        <end position="45"/>
    </location>
</feature>
<accession>A0A3L7JU95</accession>
<proteinExistence type="predicted"/>
<reference evidence="2 3" key="1">
    <citation type="submission" date="2018-10" db="EMBL/GenBank/DDBJ databases">
        <title>Falsibacillus sp. genome draft.</title>
        <authorList>
            <person name="Shi S."/>
        </authorList>
    </citation>
    <scope>NUCLEOTIDE SEQUENCE [LARGE SCALE GENOMIC DNA]</scope>
    <source>
        <strain evidence="2 3">GY 10110</strain>
    </source>
</reference>
<name>A0A3L7JU95_9BACI</name>
<feature type="transmembrane region" description="Helical" evidence="1">
    <location>
        <begin position="6"/>
        <end position="21"/>
    </location>
</feature>
<keyword evidence="1" id="KW-0472">Membrane</keyword>
<dbReference type="Proteomes" id="UP000276770">
    <property type="component" value="Unassembled WGS sequence"/>
</dbReference>
<evidence type="ECO:0000313" key="2">
    <source>
        <dbReference type="EMBL" id="RLQ94353.1"/>
    </source>
</evidence>